<feature type="region of interest" description="Disordered" evidence="2">
    <location>
        <begin position="93"/>
        <end position="137"/>
    </location>
</feature>
<sequence>MTSVQSSTKTRFEHFFAGHSDAVTPQTPRRPPTSTEVQELEGKLRAATSALEAADAKQAELLRELSHVRLDKQQIETTLGMDLQQAEETITALEKERRGGKPLRQSSGPCRRRKPFGKRSGSSCRIEDRRRKTYDSS</sequence>
<feature type="compositionally biased region" description="Low complexity" evidence="2">
    <location>
        <begin position="24"/>
        <end position="35"/>
    </location>
</feature>
<dbReference type="AlphaFoldDB" id="A0AAW0H0A8"/>
<organism evidence="3 4">
    <name type="scientific">Cerrena zonata</name>
    <dbReference type="NCBI Taxonomy" id="2478898"/>
    <lineage>
        <taxon>Eukaryota</taxon>
        <taxon>Fungi</taxon>
        <taxon>Dikarya</taxon>
        <taxon>Basidiomycota</taxon>
        <taxon>Agaricomycotina</taxon>
        <taxon>Agaricomycetes</taxon>
        <taxon>Polyporales</taxon>
        <taxon>Cerrenaceae</taxon>
        <taxon>Cerrena</taxon>
    </lineage>
</organism>
<feature type="region of interest" description="Disordered" evidence="2">
    <location>
        <begin position="1"/>
        <end position="37"/>
    </location>
</feature>
<dbReference type="EMBL" id="JASBNA010000001">
    <property type="protein sequence ID" value="KAK7696280.1"/>
    <property type="molecule type" value="Genomic_DNA"/>
</dbReference>
<gene>
    <name evidence="3" type="ORF">QCA50_000934</name>
</gene>
<dbReference type="Proteomes" id="UP001385951">
    <property type="component" value="Unassembled WGS sequence"/>
</dbReference>
<evidence type="ECO:0000256" key="2">
    <source>
        <dbReference type="SAM" id="MobiDB-lite"/>
    </source>
</evidence>
<evidence type="ECO:0000313" key="3">
    <source>
        <dbReference type="EMBL" id="KAK7696280.1"/>
    </source>
</evidence>
<keyword evidence="1" id="KW-0175">Coiled coil</keyword>
<accession>A0AAW0H0A8</accession>
<proteinExistence type="predicted"/>
<evidence type="ECO:0000313" key="4">
    <source>
        <dbReference type="Proteomes" id="UP001385951"/>
    </source>
</evidence>
<feature type="compositionally biased region" description="Basic and acidic residues" evidence="2">
    <location>
        <begin position="125"/>
        <end position="137"/>
    </location>
</feature>
<feature type="coiled-coil region" evidence="1">
    <location>
        <begin position="37"/>
        <end position="64"/>
    </location>
</feature>
<evidence type="ECO:0000256" key="1">
    <source>
        <dbReference type="SAM" id="Coils"/>
    </source>
</evidence>
<comment type="caution">
    <text evidence="3">The sequence shown here is derived from an EMBL/GenBank/DDBJ whole genome shotgun (WGS) entry which is preliminary data.</text>
</comment>
<name>A0AAW0H0A8_9APHY</name>
<keyword evidence="4" id="KW-1185">Reference proteome</keyword>
<reference evidence="3 4" key="1">
    <citation type="submission" date="2022-09" db="EMBL/GenBank/DDBJ databases">
        <authorList>
            <person name="Palmer J.M."/>
        </authorList>
    </citation>
    <scope>NUCLEOTIDE SEQUENCE [LARGE SCALE GENOMIC DNA]</scope>
    <source>
        <strain evidence="3 4">DSM 7382</strain>
    </source>
</reference>
<protein>
    <submittedName>
        <fullName evidence="3">Uncharacterized protein</fullName>
    </submittedName>
</protein>